<dbReference type="AlphaFoldDB" id="A0AAD6V329"/>
<dbReference type="EMBL" id="JARJCW010000086">
    <property type="protein sequence ID" value="KAJ7196112.1"/>
    <property type="molecule type" value="Genomic_DNA"/>
</dbReference>
<protein>
    <submittedName>
        <fullName evidence="2">Uncharacterized protein</fullName>
    </submittedName>
</protein>
<proteinExistence type="predicted"/>
<organism evidence="2 3">
    <name type="scientific">Mycena pura</name>
    <dbReference type="NCBI Taxonomy" id="153505"/>
    <lineage>
        <taxon>Eukaryota</taxon>
        <taxon>Fungi</taxon>
        <taxon>Dikarya</taxon>
        <taxon>Basidiomycota</taxon>
        <taxon>Agaricomycotina</taxon>
        <taxon>Agaricomycetes</taxon>
        <taxon>Agaricomycetidae</taxon>
        <taxon>Agaricales</taxon>
        <taxon>Marasmiineae</taxon>
        <taxon>Mycenaceae</taxon>
        <taxon>Mycena</taxon>
    </lineage>
</organism>
<accession>A0AAD6V329</accession>
<keyword evidence="3" id="KW-1185">Reference proteome</keyword>
<keyword evidence="1" id="KW-1133">Transmembrane helix</keyword>
<sequence>MMSGTRVYEAYRMELPPHSPDARFRFNPSSSSSSSHLRWSSRVHPELPNSRRFSGSSSPSVRCFTCFAEPMTERRISVILYILFAVLFLVMSHLQERLQRRPELETTCSLRHHALQPWDIVSLSCESDSKDFEGHIPVQSDRCTPYPPITIQLIRYDNADDSPVRGQQPPIENPTAP</sequence>
<evidence type="ECO:0000313" key="3">
    <source>
        <dbReference type="Proteomes" id="UP001219525"/>
    </source>
</evidence>
<keyword evidence="1" id="KW-0472">Membrane</keyword>
<evidence type="ECO:0000256" key="1">
    <source>
        <dbReference type="SAM" id="Phobius"/>
    </source>
</evidence>
<comment type="caution">
    <text evidence="2">The sequence shown here is derived from an EMBL/GenBank/DDBJ whole genome shotgun (WGS) entry which is preliminary data.</text>
</comment>
<feature type="transmembrane region" description="Helical" evidence="1">
    <location>
        <begin position="76"/>
        <end position="94"/>
    </location>
</feature>
<name>A0AAD6V329_9AGAR</name>
<reference evidence="2" key="1">
    <citation type="submission" date="2023-03" db="EMBL/GenBank/DDBJ databases">
        <title>Massive genome expansion in bonnet fungi (Mycena s.s.) driven by repeated elements and novel gene families across ecological guilds.</title>
        <authorList>
            <consortium name="Lawrence Berkeley National Laboratory"/>
            <person name="Harder C.B."/>
            <person name="Miyauchi S."/>
            <person name="Viragh M."/>
            <person name="Kuo A."/>
            <person name="Thoen E."/>
            <person name="Andreopoulos B."/>
            <person name="Lu D."/>
            <person name="Skrede I."/>
            <person name="Drula E."/>
            <person name="Henrissat B."/>
            <person name="Morin E."/>
            <person name="Kohler A."/>
            <person name="Barry K."/>
            <person name="LaButti K."/>
            <person name="Morin E."/>
            <person name="Salamov A."/>
            <person name="Lipzen A."/>
            <person name="Mereny Z."/>
            <person name="Hegedus B."/>
            <person name="Baldrian P."/>
            <person name="Stursova M."/>
            <person name="Weitz H."/>
            <person name="Taylor A."/>
            <person name="Grigoriev I.V."/>
            <person name="Nagy L.G."/>
            <person name="Martin F."/>
            <person name="Kauserud H."/>
        </authorList>
    </citation>
    <scope>NUCLEOTIDE SEQUENCE</scope>
    <source>
        <strain evidence="2">9144</strain>
    </source>
</reference>
<gene>
    <name evidence="2" type="ORF">GGX14DRAFT_700622</name>
</gene>
<evidence type="ECO:0000313" key="2">
    <source>
        <dbReference type="EMBL" id="KAJ7196112.1"/>
    </source>
</evidence>
<keyword evidence="1" id="KW-0812">Transmembrane</keyword>
<dbReference type="Proteomes" id="UP001219525">
    <property type="component" value="Unassembled WGS sequence"/>
</dbReference>